<feature type="site" description="Important for catalytic activity" evidence="18">
    <location>
        <position position="27"/>
    </location>
</feature>
<dbReference type="Pfam" id="PF00456">
    <property type="entry name" value="Transketolase_N"/>
    <property type="match status" value="1"/>
</dbReference>
<keyword evidence="21" id="KW-1185">Reference proteome</keyword>
<feature type="binding site" evidence="16">
    <location>
        <position position="257"/>
    </location>
    <ligand>
        <name>thiamine diphosphate</name>
        <dbReference type="ChEBI" id="CHEBI:58937"/>
    </ligand>
</feature>
<evidence type="ECO:0000256" key="7">
    <source>
        <dbReference type="ARBA" id="ARBA00022679"/>
    </source>
</evidence>
<evidence type="ECO:0000256" key="2">
    <source>
        <dbReference type="ARBA" id="ARBA00001936"/>
    </source>
</evidence>
<feature type="site" description="Important for catalytic activity" evidence="18">
    <location>
        <position position="257"/>
    </location>
</feature>
<keyword evidence="7 20" id="KW-0808">Transferase</keyword>
<dbReference type="GO" id="GO:0006098">
    <property type="term" value="P:pentose-phosphate shunt"/>
    <property type="evidence" value="ECO:0007669"/>
    <property type="project" value="TreeGrafter"/>
</dbReference>
<sequence length="659" mass="71658">MQNMTDKTVAVVKGLIMDGVAKANSGHPGGAMSSADFATILFSEFLRFNPDDPSWFNRDRFILSAGHESMLLYGLLHLNGFISMDDIKNFRQLGSLTPGHPEVHLTPGVEATTGPLGQGFAMSVGFAAAEAHLRARLGEEAMNHFTYALASDGDLQEPIALGAAALAGLWNLGKLVVFYDSNKIQLAGPTCKADCTDHKKVFEGLCWQVIEVDGHDHEAIRAALNAARDEADKPTLIIGHTVMAKGCATLEGSHKTHGEPLKADEIAATKKKLGLPDEAFHVPADVLDAYRARFDSLRSEAALWQTRVDAKLDEDADFAALWAHATRPRPELSIKWPAFTPGESMATRQAWGKCLDAVSGSLPTLVGGSADLDPSNQTMTFRTTYGDFGVDGHKARNLAFGVREFPMAAIMNGMQLHGGLLPFGATFLTFSDYCRNAIRMSALQDLPVLYVFTHDSFWVGEDGPTHQPIEHVSSLRLIPDLIDLRPADANETAVCLDIALKQPRHPSCLFLTRQGLPVLDPAEYPSIVEGPRRGAYVLQDCEGEPDLIIIASGSEVSLALATARLFKRKVRVVSMPSAKLFDDQPESYKNEVLPPQVTPRAAAEAGRTGLWHKYVGRDGVVLGLDHFGASAPGKTLSDNYGFTPENFARMIREKYEELT</sequence>
<keyword evidence="8 17" id="KW-0479">Metal-binding</keyword>
<evidence type="ECO:0000313" key="20">
    <source>
        <dbReference type="EMBL" id="MUM77428.1"/>
    </source>
</evidence>
<dbReference type="InterPro" id="IPR009014">
    <property type="entry name" value="Transketo_C/PFOR_II"/>
</dbReference>
<dbReference type="PANTHER" id="PTHR43522">
    <property type="entry name" value="TRANSKETOLASE"/>
    <property type="match status" value="1"/>
</dbReference>
<dbReference type="GO" id="GO:0004802">
    <property type="term" value="F:transketolase activity"/>
    <property type="evidence" value="ECO:0007669"/>
    <property type="project" value="UniProtKB-UniRule"/>
</dbReference>
<dbReference type="InterPro" id="IPR005474">
    <property type="entry name" value="Transketolase_N"/>
</dbReference>
<feature type="active site" description="Proton donor" evidence="14">
    <location>
        <position position="404"/>
    </location>
</feature>
<comment type="cofactor">
    <cofactor evidence="3">
        <name>Co(2+)</name>
        <dbReference type="ChEBI" id="CHEBI:48828"/>
    </cofactor>
</comment>
<evidence type="ECO:0000313" key="21">
    <source>
        <dbReference type="Proteomes" id="UP000461162"/>
    </source>
</evidence>
<evidence type="ECO:0000256" key="6">
    <source>
        <dbReference type="ARBA" id="ARBA00013152"/>
    </source>
</evidence>
<feature type="binding site" evidence="15">
    <location>
        <position position="513"/>
    </location>
    <ligand>
        <name>substrate</name>
    </ligand>
</feature>
<keyword evidence="10 17" id="KW-0460">Magnesium</keyword>
<comment type="cofactor">
    <cofactor evidence="1">
        <name>Ca(2+)</name>
        <dbReference type="ChEBI" id="CHEBI:29108"/>
    </cofactor>
</comment>
<feature type="binding site" evidence="15">
    <location>
        <position position="375"/>
    </location>
    <ligand>
        <name>substrate</name>
    </ligand>
</feature>
<dbReference type="CDD" id="cd07033">
    <property type="entry name" value="TPP_PYR_DXS_TK_like"/>
    <property type="match status" value="1"/>
</dbReference>
<dbReference type="InterPro" id="IPR029061">
    <property type="entry name" value="THDP-binding"/>
</dbReference>
<dbReference type="InterPro" id="IPR033247">
    <property type="entry name" value="Transketolase_fam"/>
</dbReference>
<dbReference type="Gene3D" id="3.40.50.920">
    <property type="match status" value="1"/>
</dbReference>
<evidence type="ECO:0000256" key="18">
    <source>
        <dbReference type="PIRSR" id="PIRSR605478-5"/>
    </source>
</evidence>
<protein>
    <recommendedName>
        <fullName evidence="6 13">Transketolase</fullName>
        <ecNumber evidence="6 13">2.2.1.1</ecNumber>
    </recommendedName>
</protein>
<dbReference type="SUPFAM" id="SSF52518">
    <property type="entry name" value="Thiamin diphosphate-binding fold (THDP-binding)"/>
    <property type="match status" value="2"/>
</dbReference>
<dbReference type="GO" id="GO:0046872">
    <property type="term" value="F:metal ion binding"/>
    <property type="evidence" value="ECO:0007669"/>
    <property type="project" value="UniProtKB-KW"/>
</dbReference>
<feature type="domain" description="Transketolase-like pyrimidine-binding" evidence="19">
    <location>
        <begin position="345"/>
        <end position="518"/>
    </location>
</feature>
<evidence type="ECO:0000256" key="13">
    <source>
        <dbReference type="NCBIfam" id="TIGR00232"/>
    </source>
</evidence>
<dbReference type="Pfam" id="PF22613">
    <property type="entry name" value="Transketolase_C_1"/>
    <property type="match status" value="1"/>
</dbReference>
<feature type="binding site" evidence="17">
    <location>
        <position position="182"/>
    </location>
    <ligand>
        <name>Mg(2+)</name>
        <dbReference type="ChEBI" id="CHEBI:18420"/>
    </ligand>
</feature>
<feature type="binding site" evidence="15">
    <location>
        <position position="348"/>
    </location>
    <ligand>
        <name>substrate</name>
    </ligand>
</feature>
<evidence type="ECO:0000256" key="9">
    <source>
        <dbReference type="ARBA" id="ARBA00022837"/>
    </source>
</evidence>
<name>A0A7K1KMW8_9BACT</name>
<feature type="binding site" evidence="16">
    <location>
        <position position="182"/>
    </location>
    <ligand>
        <name>thiamine diphosphate</name>
        <dbReference type="ChEBI" id="CHEBI:58937"/>
    </ligand>
</feature>
<gene>
    <name evidence="20" type="primary">tkt</name>
    <name evidence="20" type="ORF">GKC30_07280</name>
</gene>
<evidence type="ECO:0000256" key="8">
    <source>
        <dbReference type="ARBA" id="ARBA00022723"/>
    </source>
</evidence>
<comment type="cofactor">
    <cofactor evidence="17">
        <name>Mg(2+)</name>
        <dbReference type="ChEBI" id="CHEBI:18420"/>
    </cofactor>
    <text evidence="17">Binds 1 Mg(2+) ion per subunit. Can also utilize other divalent metal cations, such as Ca(2+), Mn(2+) and Co(2+).</text>
</comment>
<feature type="binding site" evidence="17">
    <location>
        <position position="152"/>
    </location>
    <ligand>
        <name>Mg(2+)</name>
        <dbReference type="ChEBI" id="CHEBI:18420"/>
    </ligand>
</feature>
<dbReference type="RefSeq" id="WP_155933577.1">
    <property type="nucleotide sequence ID" value="NZ_WODC01000004.1"/>
</dbReference>
<dbReference type="CDD" id="cd02012">
    <property type="entry name" value="TPP_TK"/>
    <property type="match status" value="1"/>
</dbReference>
<comment type="similarity">
    <text evidence="4">Belongs to the transketolase family.</text>
</comment>
<evidence type="ECO:0000256" key="17">
    <source>
        <dbReference type="PIRSR" id="PIRSR605478-4"/>
    </source>
</evidence>
<feature type="binding site" evidence="15">
    <location>
        <position position="454"/>
    </location>
    <ligand>
        <name>substrate</name>
    </ligand>
</feature>
<comment type="cofactor">
    <cofactor evidence="2">
        <name>Mn(2+)</name>
        <dbReference type="ChEBI" id="CHEBI:29035"/>
    </cofactor>
</comment>
<feature type="binding site" evidence="15">
    <location>
        <position position="257"/>
    </location>
    <ligand>
        <name>substrate</name>
    </ligand>
</feature>
<feature type="binding site" evidence="16">
    <location>
        <position position="430"/>
    </location>
    <ligand>
        <name>thiamine diphosphate</name>
        <dbReference type="ChEBI" id="CHEBI:58937"/>
    </ligand>
</feature>
<feature type="binding site" evidence="16">
    <location>
        <position position="67"/>
    </location>
    <ligand>
        <name>thiamine diphosphate</name>
        <dbReference type="ChEBI" id="CHEBI:58937"/>
    </ligand>
</feature>
<dbReference type="InterPro" id="IPR055152">
    <property type="entry name" value="Transketolase-like_C_2"/>
</dbReference>
<organism evidence="20 21">
    <name type="scientific">Pseudodesulfovibrio alkaliphilus</name>
    <dbReference type="NCBI Taxonomy" id="2661613"/>
    <lineage>
        <taxon>Bacteria</taxon>
        <taxon>Pseudomonadati</taxon>
        <taxon>Thermodesulfobacteriota</taxon>
        <taxon>Desulfovibrionia</taxon>
        <taxon>Desulfovibrionales</taxon>
        <taxon>Desulfovibrionaceae</taxon>
    </lineage>
</organism>
<dbReference type="GO" id="GO:0005829">
    <property type="term" value="C:cytosol"/>
    <property type="evidence" value="ECO:0007669"/>
    <property type="project" value="TreeGrafter"/>
</dbReference>
<dbReference type="SMART" id="SM00861">
    <property type="entry name" value="Transket_pyr"/>
    <property type="match status" value="1"/>
</dbReference>
<evidence type="ECO:0000256" key="11">
    <source>
        <dbReference type="ARBA" id="ARBA00023052"/>
    </source>
</evidence>
<comment type="caution">
    <text evidence="20">The sequence shown here is derived from an EMBL/GenBank/DDBJ whole genome shotgun (WGS) entry which is preliminary data.</text>
</comment>
<dbReference type="SUPFAM" id="SSF52922">
    <property type="entry name" value="TK C-terminal domain-like"/>
    <property type="match status" value="1"/>
</dbReference>
<dbReference type="FunFam" id="3.40.50.970:FF:000045">
    <property type="entry name" value="Transketolase"/>
    <property type="match status" value="1"/>
</dbReference>
<evidence type="ECO:0000256" key="4">
    <source>
        <dbReference type="ARBA" id="ARBA00007131"/>
    </source>
</evidence>
<dbReference type="InterPro" id="IPR020826">
    <property type="entry name" value="Transketolase_BS"/>
</dbReference>
<dbReference type="FunFam" id="3.40.50.920:FF:000003">
    <property type="entry name" value="Transketolase"/>
    <property type="match status" value="1"/>
</dbReference>
<evidence type="ECO:0000256" key="3">
    <source>
        <dbReference type="ARBA" id="ARBA00001941"/>
    </source>
</evidence>
<comment type="subunit">
    <text evidence="5">Homodimer.</text>
</comment>
<feature type="binding site" evidence="15">
    <location>
        <position position="466"/>
    </location>
    <ligand>
        <name>substrate</name>
    </ligand>
</feature>
<evidence type="ECO:0000259" key="19">
    <source>
        <dbReference type="SMART" id="SM00861"/>
    </source>
</evidence>
<dbReference type="PANTHER" id="PTHR43522:SF2">
    <property type="entry name" value="TRANSKETOLASE 1-RELATED"/>
    <property type="match status" value="1"/>
</dbReference>
<dbReference type="EC" id="2.2.1.1" evidence="6 13"/>
<feature type="binding site" evidence="16">
    <location>
        <position position="153"/>
    </location>
    <ligand>
        <name>thiamine diphosphate</name>
        <dbReference type="ChEBI" id="CHEBI:58937"/>
    </ligand>
</feature>
<feature type="binding site" evidence="15">
    <location>
        <position position="27"/>
    </location>
    <ligand>
        <name>substrate</name>
    </ligand>
</feature>
<dbReference type="PROSITE" id="PS00802">
    <property type="entry name" value="TRANSKETOLASE_2"/>
    <property type="match status" value="1"/>
</dbReference>
<evidence type="ECO:0000256" key="10">
    <source>
        <dbReference type="ARBA" id="ARBA00022842"/>
    </source>
</evidence>
<dbReference type="Pfam" id="PF02779">
    <property type="entry name" value="Transket_pyr"/>
    <property type="match status" value="1"/>
</dbReference>
<evidence type="ECO:0000256" key="5">
    <source>
        <dbReference type="ARBA" id="ARBA00011738"/>
    </source>
</evidence>
<dbReference type="InterPro" id="IPR005475">
    <property type="entry name" value="Transketolase-like_Pyr-bd"/>
</dbReference>
<evidence type="ECO:0000256" key="14">
    <source>
        <dbReference type="PIRSR" id="PIRSR605478-1"/>
    </source>
</evidence>
<dbReference type="AlphaFoldDB" id="A0A7K1KMW8"/>
<reference evidence="20 21" key="1">
    <citation type="submission" date="2019-11" db="EMBL/GenBank/DDBJ databases">
        <title>Pseudodesulfovibrio alkaliphilus, sp. nov., an alkaliphilic sulfate-reducing bacteria from mud volcano of Taman peninsula, Russia.</title>
        <authorList>
            <person name="Frolova A."/>
            <person name="Merkel A.Y."/>
            <person name="Slobodkin A.I."/>
        </authorList>
    </citation>
    <scope>NUCLEOTIDE SEQUENCE [LARGE SCALE GENOMIC DNA]</scope>
    <source>
        <strain evidence="20 21">F-1</strain>
    </source>
</reference>
<dbReference type="Proteomes" id="UP000461162">
    <property type="component" value="Unassembled WGS sequence"/>
</dbReference>
<feature type="binding site" evidence="16">
    <location>
        <begin position="114"/>
        <end position="116"/>
    </location>
    <ligand>
        <name>thiamine diphosphate</name>
        <dbReference type="ChEBI" id="CHEBI:58937"/>
    </ligand>
</feature>
<feature type="binding site" evidence="17">
    <location>
        <position position="184"/>
    </location>
    <ligand>
        <name>Mg(2+)</name>
        <dbReference type="ChEBI" id="CHEBI:18420"/>
    </ligand>
</feature>
<dbReference type="InterPro" id="IPR005478">
    <property type="entry name" value="Transketolase_bac-like"/>
</dbReference>
<keyword evidence="9" id="KW-0106">Calcium</keyword>
<evidence type="ECO:0000256" key="12">
    <source>
        <dbReference type="ARBA" id="ARBA00049473"/>
    </source>
</evidence>
<evidence type="ECO:0000256" key="1">
    <source>
        <dbReference type="ARBA" id="ARBA00001913"/>
    </source>
</evidence>
<dbReference type="Gene3D" id="3.40.50.970">
    <property type="match status" value="2"/>
</dbReference>
<comment type="catalytic activity">
    <reaction evidence="12">
        <text>D-sedoheptulose 7-phosphate + D-glyceraldehyde 3-phosphate = aldehydo-D-ribose 5-phosphate + D-xylulose 5-phosphate</text>
        <dbReference type="Rhea" id="RHEA:10508"/>
        <dbReference type="ChEBI" id="CHEBI:57483"/>
        <dbReference type="ChEBI" id="CHEBI:57737"/>
        <dbReference type="ChEBI" id="CHEBI:58273"/>
        <dbReference type="ChEBI" id="CHEBI:59776"/>
        <dbReference type="EC" id="2.2.1.1"/>
    </reaction>
</comment>
<dbReference type="EMBL" id="WODC01000004">
    <property type="protein sequence ID" value="MUM77428.1"/>
    <property type="molecule type" value="Genomic_DNA"/>
</dbReference>
<comment type="cofactor">
    <cofactor evidence="16">
        <name>thiamine diphosphate</name>
        <dbReference type="ChEBI" id="CHEBI:58937"/>
    </cofactor>
    <text evidence="16">Binds 1 thiamine pyrophosphate per subunit. During the reaction, the substrate forms a covalent intermediate with the cofactor.</text>
</comment>
<dbReference type="NCBIfam" id="TIGR00232">
    <property type="entry name" value="tktlase_bact"/>
    <property type="match status" value="1"/>
</dbReference>
<keyword evidence="11 16" id="KW-0786">Thiamine pyrophosphate</keyword>
<accession>A0A7K1KMW8</accession>
<proteinExistence type="inferred from homology"/>
<feature type="binding site" evidence="15">
    <location>
        <position position="462"/>
    </location>
    <ligand>
        <name>substrate</name>
    </ligand>
</feature>
<evidence type="ECO:0000256" key="16">
    <source>
        <dbReference type="PIRSR" id="PIRSR605478-3"/>
    </source>
</evidence>
<evidence type="ECO:0000256" key="15">
    <source>
        <dbReference type="PIRSR" id="PIRSR605478-2"/>
    </source>
</evidence>